<name>A0ABT9URE6_9MICC</name>
<protein>
    <recommendedName>
        <fullName evidence="3">NACHT domain-containing protein</fullName>
    </recommendedName>
</protein>
<reference evidence="1 2" key="1">
    <citation type="submission" date="2023-07" db="EMBL/GenBank/DDBJ databases">
        <title>Sorghum-associated microbial communities from plants grown in Nebraska, USA.</title>
        <authorList>
            <person name="Schachtman D."/>
        </authorList>
    </citation>
    <scope>NUCLEOTIDE SEQUENCE [LARGE SCALE GENOMIC DNA]</scope>
    <source>
        <strain evidence="1 2">DS994</strain>
    </source>
</reference>
<organism evidence="1 2">
    <name type="scientific">Pseudarthrobacter defluvii</name>
    <dbReference type="NCBI Taxonomy" id="410837"/>
    <lineage>
        <taxon>Bacteria</taxon>
        <taxon>Bacillati</taxon>
        <taxon>Actinomycetota</taxon>
        <taxon>Actinomycetes</taxon>
        <taxon>Micrococcales</taxon>
        <taxon>Micrococcaceae</taxon>
        <taxon>Pseudarthrobacter</taxon>
    </lineage>
</organism>
<proteinExistence type="predicted"/>
<dbReference type="InterPro" id="IPR027417">
    <property type="entry name" value="P-loop_NTPase"/>
</dbReference>
<dbReference type="Gene3D" id="3.40.50.300">
    <property type="entry name" value="P-loop containing nucleotide triphosphate hydrolases"/>
    <property type="match status" value="1"/>
</dbReference>
<dbReference type="SUPFAM" id="SSF52540">
    <property type="entry name" value="P-loop containing nucleoside triphosphate hydrolases"/>
    <property type="match status" value="1"/>
</dbReference>
<sequence>MKWVRDQREERDPVKWLKDIIKAEEANLRRMQGRGTLEWLLVTNVPGTAHEDSGRIDRLNAHLLAEGKRLGLKMRAWWRNEVSRAVDSAPQELKFAYPDMLVGADIIRWINQTNFLVEKKNRLTLVLRSVAAHQRGQDSEVKFKHGELDGVSLNNLFIDVPIAAMGRSFEDRVGNAEIGTGVGLLTAPNRHNATVVLGAPGQGKSTLVQFVCQIHRSIFLSSGDDPLEAIGQQPLRDMPRIPYRLDLRIYGRWVAGYDPFSGEGSGLRRDAGAPTSVESFIARMMQQDSGGTEVSTEDVLFLLDWLPSFVAFDGLDEVAEVTGRQNVVDEIHAFQERATSYRGSTRIVVTSRPSYASAAEPRSDKFSYFELSPLTDALRNTYLERWISSQNLNTQDAADVRRVFKARSAEPHVSELATNPMQLAILLFLIYRRGESVPTNRTALYASYMELFLDRETSKNDVVKKHRHTVERVTAYIGWYLHADAESDGGTGRATRPQLIRLVKHRLADLDVDPSLATALFTAVTQRVWVLSSRTGEYFEFEVQPIREYFAAKHLFATAPATTHGDGVDRFDRMLALMHRPYWLNVTRFMAGMFDDGMISTVADKIEDLFESAPRPFWSRLVAKILLQDGIFDSAVRPRRRIVEGAFDAVGVIESAARLRSRPRTGSEYGIASAKAIDDLLRSSISSSAQHPSADRLARVLREISPSSAREMLIWWTDKFSAATDDKSKAAWLALIGPLNLARVISADQAQLLANSVPSGALLLLNAGVNAEKDSPLSKVYLDLITSGSSFRPRGTSLAALLGAVCDPFFLYSRGRSADEANSAEPLDIEQRPVRFPLQSSALSRLKSMDGLGSKIHDVLQITAGRRGTTLMWSQLGSAIEEEVGANWLSNRVVISAASLEFLTLGIASHVGEVPRTAFGLDRASSALLGEIIRNRKSVTWWRESIKCLEDPLDTNTWILGLISCADASVLEELLDDAAPLVDSLSDFELRRILFAIRDIARTKVVVSPYLAATAANLSPSLATLMLPLCPLGALGFGTDALKTIRGKTFLLEAFVRAYWAVRDKEAPVTEEELALIAECSPDFHLNFKIDYEQHMAEYVASEPNLYPIWALVCADTALSKKTKMTPLKDVAEKQDWFLVPD</sequence>
<evidence type="ECO:0008006" key="3">
    <source>
        <dbReference type="Google" id="ProtNLM"/>
    </source>
</evidence>
<comment type="caution">
    <text evidence="1">The sequence shown here is derived from an EMBL/GenBank/DDBJ whole genome shotgun (WGS) entry which is preliminary data.</text>
</comment>
<dbReference type="Proteomes" id="UP001226389">
    <property type="component" value="Unassembled WGS sequence"/>
</dbReference>
<accession>A0ABT9URE6</accession>
<evidence type="ECO:0000313" key="1">
    <source>
        <dbReference type="EMBL" id="MDQ0121044.1"/>
    </source>
</evidence>
<keyword evidence="2" id="KW-1185">Reference proteome</keyword>
<dbReference type="RefSeq" id="WP_307493464.1">
    <property type="nucleotide sequence ID" value="NZ_JAUSSY010000026.1"/>
</dbReference>
<evidence type="ECO:0000313" key="2">
    <source>
        <dbReference type="Proteomes" id="UP001226389"/>
    </source>
</evidence>
<dbReference type="EMBL" id="JAUSSY010000026">
    <property type="protein sequence ID" value="MDQ0121044.1"/>
    <property type="molecule type" value="Genomic_DNA"/>
</dbReference>
<gene>
    <name evidence="1" type="ORF">J2T22_004257</name>
</gene>